<evidence type="ECO:0000259" key="2">
    <source>
        <dbReference type="SMART" id="SM00062"/>
    </source>
</evidence>
<dbReference type="PROSITE" id="PS51257">
    <property type="entry name" value="PROKAR_LIPOPROTEIN"/>
    <property type="match status" value="1"/>
</dbReference>
<keyword evidence="1" id="KW-0732">Signal</keyword>
<dbReference type="SMART" id="SM00062">
    <property type="entry name" value="PBPb"/>
    <property type="match status" value="1"/>
</dbReference>
<dbReference type="PANTHER" id="PTHR35936">
    <property type="entry name" value="MEMBRANE-BOUND LYTIC MUREIN TRANSGLYCOSYLASE F"/>
    <property type="match status" value="1"/>
</dbReference>
<dbReference type="CDD" id="cd01004">
    <property type="entry name" value="PBP2_MidA_like"/>
    <property type="match status" value="1"/>
</dbReference>
<name>A0A940PSG5_9MICO</name>
<evidence type="ECO:0000256" key="1">
    <source>
        <dbReference type="ARBA" id="ARBA00022729"/>
    </source>
</evidence>
<dbReference type="RefSeq" id="WP_245189885.1">
    <property type="nucleotide sequence ID" value="NZ_JAFIDA010000001.1"/>
</dbReference>
<protein>
    <submittedName>
        <fullName evidence="3">Polar amino acid transport system substrate-binding protein</fullName>
    </submittedName>
</protein>
<dbReference type="PANTHER" id="PTHR35936:SF17">
    <property type="entry name" value="ARGININE-BINDING EXTRACELLULAR PROTEIN ARTP"/>
    <property type="match status" value="1"/>
</dbReference>
<evidence type="ECO:0000313" key="3">
    <source>
        <dbReference type="EMBL" id="MBP1325948.1"/>
    </source>
</evidence>
<feature type="domain" description="Solute-binding protein family 3/N-terminal" evidence="2">
    <location>
        <begin position="88"/>
        <end position="317"/>
    </location>
</feature>
<dbReference type="SUPFAM" id="SSF53850">
    <property type="entry name" value="Periplasmic binding protein-like II"/>
    <property type="match status" value="1"/>
</dbReference>
<dbReference type="InterPro" id="IPR001638">
    <property type="entry name" value="Solute-binding_3/MltF_N"/>
</dbReference>
<evidence type="ECO:0000313" key="4">
    <source>
        <dbReference type="Proteomes" id="UP000675163"/>
    </source>
</evidence>
<accession>A0A940PSG5</accession>
<comment type="caution">
    <text evidence="3">The sequence shown here is derived from an EMBL/GenBank/DDBJ whole genome shotgun (WGS) entry which is preliminary data.</text>
</comment>
<proteinExistence type="predicted"/>
<organism evidence="3 4">
    <name type="scientific">Leucobacter exalbidus</name>
    <dbReference type="NCBI Taxonomy" id="662960"/>
    <lineage>
        <taxon>Bacteria</taxon>
        <taxon>Bacillati</taxon>
        <taxon>Actinomycetota</taxon>
        <taxon>Actinomycetes</taxon>
        <taxon>Micrococcales</taxon>
        <taxon>Microbacteriaceae</taxon>
        <taxon>Leucobacter</taxon>
    </lineage>
</organism>
<reference evidence="3" key="1">
    <citation type="submission" date="2021-02" db="EMBL/GenBank/DDBJ databases">
        <title>Sequencing the genomes of 1000 actinobacteria strains.</title>
        <authorList>
            <person name="Klenk H.-P."/>
        </authorList>
    </citation>
    <scope>NUCLEOTIDE SEQUENCE</scope>
    <source>
        <strain evidence="3">DSM 22850</strain>
    </source>
</reference>
<dbReference type="Pfam" id="PF00497">
    <property type="entry name" value="SBP_bac_3"/>
    <property type="match status" value="1"/>
</dbReference>
<gene>
    <name evidence="3" type="ORF">JOF28_001180</name>
</gene>
<dbReference type="EMBL" id="JAFIDA010000001">
    <property type="protein sequence ID" value="MBP1325948.1"/>
    <property type="molecule type" value="Genomic_DNA"/>
</dbReference>
<dbReference type="AlphaFoldDB" id="A0A940PSG5"/>
<dbReference type="Gene3D" id="3.40.190.10">
    <property type="entry name" value="Periplasmic binding protein-like II"/>
    <property type="match status" value="2"/>
</dbReference>
<keyword evidence="4" id="KW-1185">Reference proteome</keyword>
<dbReference type="Proteomes" id="UP000675163">
    <property type="component" value="Unassembled WGS sequence"/>
</dbReference>
<sequence length="329" mass="34238">MNSVMTRINRPGNLVRALAGVAGAGLLLAGLTACGGESLADTEKPAESTGEVEFMAVPDEEKAKAIIEGIEPSATAAAELPANYATDGIKFVTSVGYPPMEEWGTNKKDIIGVDPAIAHAIARKLGVTMTLEDQEFNSMIPGLISNRYDVLMSSMTDNAERRETTTFVDYVSAGNAFLVSTGNPENIAAPADLCGKIVAVVDSGSSAILADEFSEICTEAGSEPYEVLRFDGDAPANLAVQSGRAVATITDFPVAKAREADPANKMEAIAIDGGESLWGIGVDKADTELATAVQTALQELVDDGTYGELLAAWNVEGMAVETVTINGGD</sequence>